<evidence type="ECO:0000256" key="1">
    <source>
        <dbReference type="SAM" id="Phobius"/>
    </source>
</evidence>
<dbReference type="AlphaFoldDB" id="A8NET8"/>
<dbReference type="PANTHER" id="PTHR13304:SF0">
    <property type="entry name" value="GLYCOSYLPHOSPHATIDYLINOSITOL ANCHOR ATTACHMENT 1 PROTEIN"/>
    <property type="match status" value="1"/>
</dbReference>
<feature type="transmembrane region" description="Helical" evidence="1">
    <location>
        <begin position="505"/>
        <end position="531"/>
    </location>
</feature>
<name>A8NET8_COPC7</name>
<sequence length="533" mass="58731">MDENALSPGHVKPRLGWAEVHSADRWLEQLERLRDDNATSEQRAQYIVDEFTKLGLSGATQKYKFTMANETITGVNAYAVSSSPRISGTEAMVISASWLSRRGEGNGDLNLRGVATVLALAKYLKSYSSWSKDLVFVIGDGYLDGMQAWLNGYHNADQKKGVNGRLPNQDLINGFERLARWTVGSPVVMYDHAEVPPAPSWIPQIVQKHPRFEVYWQRALNLVAAPAGSTDFSTGQFQEVNYCCKHNLIVNRHRIDAFTIYANCATGPHGFYAMGRIVEATLRTMNNLLERLHASFFFYILTGSYTFLKIGSFIPSAILIGVSMLFQGLTSWVNAGWVLVDKGSSEKEANSKPIWRRRNRQVLLVVLTMIFTHVLGAALFGILSTPWFIQNIATVSIPLLAAFSIAPIVVLALAPQPSQDDAPISLTLKALNLCLASAVISVTSMLNFSLALSFAILQGVPLSLSAFSRTPVARFAGYASYCVLALGWLAVFPDEVKNAIWHWEIASVWFAPVVCIVYVPLVLQAGIATLLSH</sequence>
<evidence type="ECO:0000313" key="2">
    <source>
        <dbReference type="EMBL" id="EAU88814.2"/>
    </source>
</evidence>
<feature type="transmembrane region" description="Helical" evidence="1">
    <location>
        <begin position="292"/>
        <end position="311"/>
    </location>
</feature>
<gene>
    <name evidence="2" type="ORF">CC1G_01187</name>
</gene>
<feature type="transmembrane region" description="Helical" evidence="1">
    <location>
        <begin position="395"/>
        <end position="414"/>
    </location>
</feature>
<dbReference type="GeneID" id="6009619"/>
<dbReference type="VEuPathDB" id="FungiDB:CC1G_01187"/>
<dbReference type="RefSeq" id="XP_001833125.2">
    <property type="nucleotide sequence ID" value="XM_001833073.2"/>
</dbReference>
<feature type="transmembrane region" description="Helical" evidence="1">
    <location>
        <begin position="317"/>
        <end position="340"/>
    </location>
</feature>
<keyword evidence="1" id="KW-0472">Membrane</keyword>
<dbReference type="OMA" id="MAIALWM"/>
<comment type="caution">
    <text evidence="2">The sequence shown here is derived from an EMBL/GenBank/DDBJ whole genome shotgun (WGS) entry which is preliminary data.</text>
</comment>
<feature type="transmembrane region" description="Helical" evidence="1">
    <location>
        <begin position="361"/>
        <end position="389"/>
    </location>
</feature>
<dbReference type="InterPro" id="IPR007246">
    <property type="entry name" value="Gaa1"/>
</dbReference>
<dbReference type="GO" id="GO:0042765">
    <property type="term" value="C:GPI-anchor transamidase complex"/>
    <property type="evidence" value="ECO:0007669"/>
    <property type="project" value="InterPro"/>
</dbReference>
<dbReference type="HOGENOM" id="CLU_007442_0_0_1"/>
<keyword evidence="3" id="KW-1185">Reference proteome</keyword>
<organism evidence="2 3">
    <name type="scientific">Coprinopsis cinerea (strain Okayama-7 / 130 / ATCC MYA-4618 / FGSC 9003)</name>
    <name type="common">Inky cap fungus</name>
    <name type="synonym">Hormographiella aspergillata</name>
    <dbReference type="NCBI Taxonomy" id="240176"/>
    <lineage>
        <taxon>Eukaryota</taxon>
        <taxon>Fungi</taxon>
        <taxon>Dikarya</taxon>
        <taxon>Basidiomycota</taxon>
        <taxon>Agaricomycotina</taxon>
        <taxon>Agaricomycetes</taxon>
        <taxon>Agaricomycetidae</taxon>
        <taxon>Agaricales</taxon>
        <taxon>Agaricineae</taxon>
        <taxon>Psathyrellaceae</taxon>
        <taxon>Coprinopsis</taxon>
    </lineage>
</organism>
<dbReference type="KEGG" id="cci:CC1G_01187"/>
<dbReference type="InParanoid" id="A8NET8"/>
<protein>
    <submittedName>
        <fullName evidence="2">GPI-anchor transamidase</fullName>
    </submittedName>
</protein>
<feature type="transmembrane region" description="Helical" evidence="1">
    <location>
        <begin position="475"/>
        <end position="493"/>
    </location>
</feature>
<keyword evidence="1" id="KW-0812">Transmembrane</keyword>
<dbReference type="eggNOG" id="KOG3566">
    <property type="taxonomic scope" value="Eukaryota"/>
</dbReference>
<dbReference type="SUPFAM" id="SSF53187">
    <property type="entry name" value="Zn-dependent exopeptidases"/>
    <property type="match status" value="1"/>
</dbReference>
<dbReference type="STRING" id="240176.A8NET8"/>
<dbReference type="PANTHER" id="PTHR13304">
    <property type="entry name" value="GLYCOSYLPHOSPHATIDYLINOSITOL ANCHOR ATTACHMENT 1 PROTEIN"/>
    <property type="match status" value="1"/>
</dbReference>
<dbReference type="Pfam" id="PF04114">
    <property type="entry name" value="Gaa1"/>
    <property type="match status" value="2"/>
</dbReference>
<dbReference type="GO" id="GO:0016255">
    <property type="term" value="P:attachment of GPI anchor to protein"/>
    <property type="evidence" value="ECO:0007669"/>
    <property type="project" value="TreeGrafter"/>
</dbReference>
<dbReference type="OrthoDB" id="445301at2759"/>
<evidence type="ECO:0000313" key="3">
    <source>
        <dbReference type="Proteomes" id="UP000001861"/>
    </source>
</evidence>
<proteinExistence type="predicted"/>
<reference evidence="2 3" key="1">
    <citation type="journal article" date="2010" name="Proc. Natl. Acad. Sci. U.S.A.">
        <title>Insights into evolution of multicellular fungi from the assembled chromosomes of the mushroom Coprinopsis cinerea (Coprinus cinereus).</title>
        <authorList>
            <person name="Stajich J.E."/>
            <person name="Wilke S.K."/>
            <person name="Ahren D."/>
            <person name="Au C.H."/>
            <person name="Birren B.W."/>
            <person name="Borodovsky M."/>
            <person name="Burns C."/>
            <person name="Canback B."/>
            <person name="Casselton L.A."/>
            <person name="Cheng C.K."/>
            <person name="Deng J."/>
            <person name="Dietrich F.S."/>
            <person name="Fargo D.C."/>
            <person name="Farman M.L."/>
            <person name="Gathman A.C."/>
            <person name="Goldberg J."/>
            <person name="Guigo R."/>
            <person name="Hoegger P.J."/>
            <person name="Hooker J.B."/>
            <person name="Huggins A."/>
            <person name="James T.Y."/>
            <person name="Kamada T."/>
            <person name="Kilaru S."/>
            <person name="Kodira C."/>
            <person name="Kues U."/>
            <person name="Kupfer D."/>
            <person name="Kwan H.S."/>
            <person name="Lomsadze A."/>
            <person name="Li W."/>
            <person name="Lilly W.W."/>
            <person name="Ma L.J."/>
            <person name="Mackey A.J."/>
            <person name="Manning G."/>
            <person name="Martin F."/>
            <person name="Muraguchi H."/>
            <person name="Natvig D.O."/>
            <person name="Palmerini H."/>
            <person name="Ramesh M.A."/>
            <person name="Rehmeyer C.J."/>
            <person name="Roe B.A."/>
            <person name="Shenoy N."/>
            <person name="Stanke M."/>
            <person name="Ter-Hovhannisyan V."/>
            <person name="Tunlid A."/>
            <person name="Velagapudi R."/>
            <person name="Vision T.J."/>
            <person name="Zeng Q."/>
            <person name="Zolan M.E."/>
            <person name="Pukkila P.J."/>
        </authorList>
    </citation>
    <scope>NUCLEOTIDE SEQUENCE [LARGE SCALE GENOMIC DNA]</scope>
    <source>
        <strain evidence="3">Okayama-7 / 130 / ATCC MYA-4618 / FGSC 9003</strain>
    </source>
</reference>
<dbReference type="Gene3D" id="3.40.630.10">
    <property type="entry name" value="Zn peptidases"/>
    <property type="match status" value="1"/>
</dbReference>
<keyword evidence="1" id="KW-1133">Transmembrane helix</keyword>
<dbReference type="Proteomes" id="UP000001861">
    <property type="component" value="Unassembled WGS sequence"/>
</dbReference>
<dbReference type="EMBL" id="AACS02000002">
    <property type="protein sequence ID" value="EAU88814.2"/>
    <property type="molecule type" value="Genomic_DNA"/>
</dbReference>
<dbReference type="FunCoup" id="A8NET8">
    <property type="interactions" value="251"/>
</dbReference>
<accession>A8NET8</accession>